<proteinExistence type="predicted"/>
<reference evidence="1" key="1">
    <citation type="journal article" date="2014" name="Front. Microbiol.">
        <title>High frequency of phylogenetically diverse reductive dehalogenase-homologous genes in deep subseafloor sedimentary metagenomes.</title>
        <authorList>
            <person name="Kawai M."/>
            <person name="Futagami T."/>
            <person name="Toyoda A."/>
            <person name="Takaki Y."/>
            <person name="Nishi S."/>
            <person name="Hori S."/>
            <person name="Arai W."/>
            <person name="Tsubouchi T."/>
            <person name="Morono Y."/>
            <person name="Uchiyama I."/>
            <person name="Ito T."/>
            <person name="Fujiyama A."/>
            <person name="Inagaki F."/>
            <person name="Takami H."/>
        </authorList>
    </citation>
    <scope>NUCLEOTIDE SEQUENCE</scope>
    <source>
        <strain evidence="1">Expedition CK06-06</strain>
    </source>
</reference>
<sequence length="55" mass="6189">ARFVISWECEVCPYDTQDHSLGTKFGLDTTNPRGVSVPLVCLKDYYEKGYGDKDA</sequence>
<gene>
    <name evidence="1" type="ORF">S12H4_38851</name>
</gene>
<dbReference type="EMBL" id="BARW01023423">
    <property type="protein sequence ID" value="GAI95504.1"/>
    <property type="molecule type" value="Genomic_DNA"/>
</dbReference>
<dbReference type="AlphaFoldDB" id="X1UT55"/>
<evidence type="ECO:0000313" key="1">
    <source>
        <dbReference type="EMBL" id="GAI95504.1"/>
    </source>
</evidence>
<name>X1UT55_9ZZZZ</name>
<comment type="caution">
    <text evidence="1">The sequence shown here is derived from an EMBL/GenBank/DDBJ whole genome shotgun (WGS) entry which is preliminary data.</text>
</comment>
<feature type="non-terminal residue" evidence="1">
    <location>
        <position position="1"/>
    </location>
</feature>
<protein>
    <submittedName>
        <fullName evidence="1">Uncharacterized protein</fullName>
    </submittedName>
</protein>
<organism evidence="1">
    <name type="scientific">marine sediment metagenome</name>
    <dbReference type="NCBI Taxonomy" id="412755"/>
    <lineage>
        <taxon>unclassified sequences</taxon>
        <taxon>metagenomes</taxon>
        <taxon>ecological metagenomes</taxon>
    </lineage>
</organism>
<accession>X1UT55</accession>